<evidence type="ECO:0000256" key="2">
    <source>
        <dbReference type="ARBA" id="ARBA00022448"/>
    </source>
</evidence>
<dbReference type="Gene3D" id="1.20.1250.20">
    <property type="entry name" value="MFS general substrate transporter like domains"/>
    <property type="match status" value="1"/>
</dbReference>
<evidence type="ECO:0000256" key="3">
    <source>
        <dbReference type="ARBA" id="ARBA00022475"/>
    </source>
</evidence>
<keyword evidence="2" id="KW-0813">Transport</keyword>
<organism evidence="9 10">
    <name type="scientific">Parageobacillus thermoglucosidasius</name>
    <name type="common">Geobacillus thermoglucosidasius</name>
    <dbReference type="NCBI Taxonomy" id="1426"/>
    <lineage>
        <taxon>Bacteria</taxon>
        <taxon>Bacillati</taxon>
        <taxon>Bacillota</taxon>
        <taxon>Bacilli</taxon>
        <taxon>Bacillales</taxon>
        <taxon>Anoxybacillaceae</taxon>
        <taxon>Parageobacillus</taxon>
    </lineage>
</organism>
<dbReference type="SUPFAM" id="SSF103473">
    <property type="entry name" value="MFS general substrate transporter"/>
    <property type="match status" value="1"/>
</dbReference>
<dbReference type="PANTHER" id="PTHR43266:SF7">
    <property type="entry name" value="TRANSPORTER, PUTATIVE-RELATED"/>
    <property type="match status" value="1"/>
</dbReference>
<comment type="caution">
    <text evidence="9">The sequence shown here is derived from an EMBL/GenBank/DDBJ whole genome shotgun (WGS) entry which is preliminary data.</text>
</comment>
<feature type="transmembrane region" description="Helical" evidence="7">
    <location>
        <begin position="42"/>
        <end position="63"/>
    </location>
</feature>
<dbReference type="Pfam" id="PF07690">
    <property type="entry name" value="MFS_1"/>
    <property type="match status" value="1"/>
</dbReference>
<evidence type="ECO:0000256" key="7">
    <source>
        <dbReference type="SAM" id="Phobius"/>
    </source>
</evidence>
<feature type="transmembrane region" description="Helical" evidence="7">
    <location>
        <begin position="208"/>
        <end position="233"/>
    </location>
</feature>
<dbReference type="PANTHER" id="PTHR43266">
    <property type="entry name" value="MACROLIDE-EFFLUX PROTEIN"/>
    <property type="match status" value="1"/>
</dbReference>
<protein>
    <recommendedName>
        <fullName evidence="8">Major facilitator superfamily (MFS) profile domain-containing protein</fullName>
    </recommendedName>
</protein>
<dbReference type="Proteomes" id="UP000078290">
    <property type="component" value="Unassembled WGS sequence"/>
</dbReference>
<dbReference type="InterPro" id="IPR036259">
    <property type="entry name" value="MFS_trans_sf"/>
</dbReference>
<dbReference type="PROSITE" id="PS50850">
    <property type="entry name" value="MFS"/>
    <property type="match status" value="1"/>
</dbReference>
<dbReference type="AlphaFoldDB" id="A0A1B7KSL9"/>
<feature type="transmembrane region" description="Helical" evidence="7">
    <location>
        <begin position="280"/>
        <end position="298"/>
    </location>
</feature>
<name>A0A1B7KSL9_PARTM</name>
<evidence type="ECO:0000256" key="6">
    <source>
        <dbReference type="ARBA" id="ARBA00023136"/>
    </source>
</evidence>
<sequence>MNIFRQEKNYLRLFLAGIVNGIGDRFSQVALLALLLELTGSGFAVGIALAIRVVPFLLFGPLGGFLADRFSRKRILIITDLSRIAFAISFVFVNNKSDIWIVYLSTFVLAAGEAIYAPARKSFISLLVKKENIIKINSLEQVMLGVVLIAGSFSGGIVTFFFGPDMTFWLNGLSFLMAAIIIFPIPFTNKNRHIQKNGESNIFHSLKIIKKLMITSSALYIAFLFELIAPLFNGIDNVLISIYAVQEFNLGDIGVGLFYGALGIGLMLSFIIAQRVHQHLLLIGLAALILEGLFLIILSQVHLAFIAFIIYISISFVSGICNTCFDSIVMKETPSDHQGLVFGLLTTISNTLIGISMFGAGIILEVVNNRMLGLIGGMGFVLTGLFLIVAYSSIDIGHQTK</sequence>
<evidence type="ECO:0000313" key="10">
    <source>
        <dbReference type="Proteomes" id="UP000078290"/>
    </source>
</evidence>
<keyword evidence="4 7" id="KW-0812">Transmembrane</keyword>
<gene>
    <name evidence="9" type="ORF">A7K69_08040</name>
</gene>
<feature type="transmembrane region" description="Helical" evidence="7">
    <location>
        <begin position="75"/>
        <end position="93"/>
    </location>
</feature>
<dbReference type="GO" id="GO:0022857">
    <property type="term" value="F:transmembrane transporter activity"/>
    <property type="evidence" value="ECO:0007669"/>
    <property type="project" value="InterPro"/>
</dbReference>
<evidence type="ECO:0000313" key="9">
    <source>
        <dbReference type="EMBL" id="OAT72999.1"/>
    </source>
</evidence>
<keyword evidence="5 7" id="KW-1133">Transmembrane helix</keyword>
<dbReference type="CDD" id="cd06173">
    <property type="entry name" value="MFS_MefA_like"/>
    <property type="match status" value="1"/>
</dbReference>
<evidence type="ECO:0000259" key="8">
    <source>
        <dbReference type="PROSITE" id="PS50850"/>
    </source>
</evidence>
<keyword evidence="6 7" id="KW-0472">Membrane</keyword>
<feature type="domain" description="Major facilitator superfamily (MFS) profile" evidence="8">
    <location>
        <begin position="9"/>
        <end position="401"/>
    </location>
</feature>
<dbReference type="InterPro" id="IPR020846">
    <property type="entry name" value="MFS_dom"/>
</dbReference>
<evidence type="ECO:0000256" key="5">
    <source>
        <dbReference type="ARBA" id="ARBA00022989"/>
    </source>
</evidence>
<evidence type="ECO:0000256" key="1">
    <source>
        <dbReference type="ARBA" id="ARBA00004651"/>
    </source>
</evidence>
<feature type="transmembrane region" description="Helical" evidence="7">
    <location>
        <begin position="304"/>
        <end position="328"/>
    </location>
</feature>
<comment type="subcellular location">
    <subcellularLocation>
        <location evidence="1">Cell membrane</location>
        <topology evidence="1">Multi-pass membrane protein</topology>
    </subcellularLocation>
</comment>
<feature type="transmembrane region" description="Helical" evidence="7">
    <location>
        <begin position="99"/>
        <end position="119"/>
    </location>
</feature>
<feature type="transmembrane region" description="Helical" evidence="7">
    <location>
        <begin position="340"/>
        <end position="364"/>
    </location>
</feature>
<keyword evidence="3" id="KW-1003">Cell membrane</keyword>
<feature type="transmembrane region" description="Helical" evidence="7">
    <location>
        <begin position="168"/>
        <end position="187"/>
    </location>
</feature>
<dbReference type="GO" id="GO:0005886">
    <property type="term" value="C:plasma membrane"/>
    <property type="evidence" value="ECO:0007669"/>
    <property type="project" value="UniProtKB-SubCell"/>
</dbReference>
<feature type="transmembrane region" description="Helical" evidence="7">
    <location>
        <begin position="370"/>
        <end position="391"/>
    </location>
</feature>
<feature type="transmembrane region" description="Helical" evidence="7">
    <location>
        <begin position="139"/>
        <end position="162"/>
    </location>
</feature>
<reference evidence="10" key="1">
    <citation type="submission" date="2016-05" db="EMBL/GenBank/DDBJ databases">
        <authorList>
            <person name="Wang W."/>
            <person name="Zhu L."/>
        </authorList>
    </citation>
    <scope>NUCLEOTIDE SEQUENCE [LARGE SCALE GENOMIC DNA]</scope>
    <source>
        <strain evidence="10">W-2</strain>
    </source>
</reference>
<accession>A0A1B7KSL9</accession>
<feature type="transmembrane region" description="Helical" evidence="7">
    <location>
        <begin position="253"/>
        <end position="273"/>
    </location>
</feature>
<feature type="transmembrane region" description="Helical" evidence="7">
    <location>
        <begin position="12"/>
        <end position="36"/>
    </location>
</feature>
<proteinExistence type="predicted"/>
<evidence type="ECO:0000256" key="4">
    <source>
        <dbReference type="ARBA" id="ARBA00022692"/>
    </source>
</evidence>
<dbReference type="EMBL" id="LXMA01000023">
    <property type="protein sequence ID" value="OAT72999.1"/>
    <property type="molecule type" value="Genomic_DNA"/>
</dbReference>
<dbReference type="InterPro" id="IPR011701">
    <property type="entry name" value="MFS"/>
</dbReference>